<organism evidence="1 2">
    <name type="scientific">Paenibacillus protaetiae</name>
    <dbReference type="NCBI Taxonomy" id="2509456"/>
    <lineage>
        <taxon>Bacteria</taxon>
        <taxon>Bacillati</taxon>
        <taxon>Bacillota</taxon>
        <taxon>Bacilli</taxon>
        <taxon>Bacillales</taxon>
        <taxon>Paenibacillaceae</taxon>
        <taxon>Paenibacillus</taxon>
    </lineage>
</organism>
<evidence type="ECO:0000313" key="2">
    <source>
        <dbReference type="Proteomes" id="UP000293568"/>
    </source>
</evidence>
<proteinExistence type="predicted"/>
<evidence type="ECO:0000313" key="1">
    <source>
        <dbReference type="EMBL" id="QAY65751.1"/>
    </source>
</evidence>
<reference evidence="1 2" key="1">
    <citation type="submission" date="2019-01" db="EMBL/GenBank/DDBJ databases">
        <title>Genome sequencing of strain FW100M-2.</title>
        <authorList>
            <person name="Heo J."/>
            <person name="Kim S.-J."/>
            <person name="Kim J.-S."/>
            <person name="Hong S.-B."/>
            <person name="Kwon S.-W."/>
        </authorList>
    </citation>
    <scope>NUCLEOTIDE SEQUENCE [LARGE SCALE GENOMIC DNA]</scope>
    <source>
        <strain evidence="1 2">FW100M-2</strain>
    </source>
</reference>
<dbReference type="OrthoDB" id="1737435at2"/>
<dbReference type="EMBL" id="CP035492">
    <property type="protein sequence ID" value="QAY65751.1"/>
    <property type="molecule type" value="Genomic_DNA"/>
</dbReference>
<dbReference type="Proteomes" id="UP000293568">
    <property type="component" value="Chromosome"/>
</dbReference>
<dbReference type="AlphaFoldDB" id="A0A4V0YEX7"/>
<dbReference type="RefSeq" id="WP_129438611.1">
    <property type="nucleotide sequence ID" value="NZ_CP035492.1"/>
</dbReference>
<name>A0A4V0YEX7_9BACL</name>
<gene>
    <name evidence="1" type="ORF">ET464_04520</name>
</gene>
<sequence length="59" mass="6555">MKLATPGGDELDYGSIGYEQPQPAAFFDGRQQVLASWHSSRFSFPNLRRIEQPGACRIG</sequence>
<protein>
    <submittedName>
        <fullName evidence="1">Uncharacterized protein</fullName>
    </submittedName>
</protein>
<keyword evidence="2" id="KW-1185">Reference proteome</keyword>
<accession>A0A4V0YEX7</accession>
<dbReference type="KEGG" id="pprt:ET464_04520"/>